<dbReference type="EMBL" id="CM003373">
    <property type="protein sequence ID" value="KOM38346.1"/>
    <property type="molecule type" value="Genomic_DNA"/>
</dbReference>
<accession>A0A0L9U6E8</accession>
<sequence>MVRARKARKLHSLFSLSHAEPRTQAMGVAACTGNDFSLGVEIRFGGSGAVFPRRVGSLSGVSVATKVSACWHSRGGAWRSR</sequence>
<dbReference type="Gramene" id="KOM38346">
    <property type="protein sequence ID" value="KOM38346"/>
    <property type="gene ID" value="LR48_Vigan03g172800"/>
</dbReference>
<organism evidence="1 2">
    <name type="scientific">Phaseolus angularis</name>
    <name type="common">Azuki bean</name>
    <name type="synonym">Vigna angularis</name>
    <dbReference type="NCBI Taxonomy" id="3914"/>
    <lineage>
        <taxon>Eukaryota</taxon>
        <taxon>Viridiplantae</taxon>
        <taxon>Streptophyta</taxon>
        <taxon>Embryophyta</taxon>
        <taxon>Tracheophyta</taxon>
        <taxon>Spermatophyta</taxon>
        <taxon>Magnoliopsida</taxon>
        <taxon>eudicotyledons</taxon>
        <taxon>Gunneridae</taxon>
        <taxon>Pentapetalae</taxon>
        <taxon>rosids</taxon>
        <taxon>fabids</taxon>
        <taxon>Fabales</taxon>
        <taxon>Fabaceae</taxon>
        <taxon>Papilionoideae</taxon>
        <taxon>50 kb inversion clade</taxon>
        <taxon>NPAAA clade</taxon>
        <taxon>indigoferoid/millettioid clade</taxon>
        <taxon>Phaseoleae</taxon>
        <taxon>Vigna</taxon>
    </lineage>
</organism>
<proteinExistence type="predicted"/>
<dbReference type="Proteomes" id="UP000053144">
    <property type="component" value="Chromosome 3"/>
</dbReference>
<protein>
    <submittedName>
        <fullName evidence="1">Uncharacterized protein</fullName>
    </submittedName>
</protein>
<gene>
    <name evidence="1" type="ORF">LR48_Vigan03g172800</name>
</gene>
<evidence type="ECO:0000313" key="2">
    <source>
        <dbReference type="Proteomes" id="UP000053144"/>
    </source>
</evidence>
<dbReference type="AlphaFoldDB" id="A0A0L9U6E8"/>
<name>A0A0L9U6E8_PHAAN</name>
<evidence type="ECO:0000313" key="1">
    <source>
        <dbReference type="EMBL" id="KOM38346.1"/>
    </source>
</evidence>
<reference evidence="2" key="1">
    <citation type="journal article" date="2015" name="Proc. Natl. Acad. Sci. U.S.A.">
        <title>Genome sequencing of adzuki bean (Vigna angularis) provides insight into high starch and low fat accumulation and domestication.</title>
        <authorList>
            <person name="Yang K."/>
            <person name="Tian Z."/>
            <person name="Chen C."/>
            <person name="Luo L."/>
            <person name="Zhao B."/>
            <person name="Wang Z."/>
            <person name="Yu L."/>
            <person name="Li Y."/>
            <person name="Sun Y."/>
            <person name="Li W."/>
            <person name="Chen Y."/>
            <person name="Li Y."/>
            <person name="Zhang Y."/>
            <person name="Ai D."/>
            <person name="Zhao J."/>
            <person name="Shang C."/>
            <person name="Ma Y."/>
            <person name="Wu B."/>
            <person name="Wang M."/>
            <person name="Gao L."/>
            <person name="Sun D."/>
            <person name="Zhang P."/>
            <person name="Guo F."/>
            <person name="Wang W."/>
            <person name="Li Y."/>
            <person name="Wang J."/>
            <person name="Varshney R.K."/>
            <person name="Wang J."/>
            <person name="Ling H.Q."/>
            <person name="Wan P."/>
        </authorList>
    </citation>
    <scope>NUCLEOTIDE SEQUENCE</scope>
    <source>
        <strain evidence="2">cv. Jingnong 6</strain>
    </source>
</reference>